<feature type="non-terminal residue" evidence="5">
    <location>
        <position position="1"/>
    </location>
</feature>
<accession>A0ABN9LPM8</accession>
<dbReference type="EMBL" id="CAUEEQ010026529">
    <property type="protein sequence ID" value="CAJ0947271.1"/>
    <property type="molecule type" value="Genomic_DNA"/>
</dbReference>
<evidence type="ECO:0000256" key="3">
    <source>
        <dbReference type="SAM" id="Coils"/>
    </source>
</evidence>
<reference evidence="5" key="1">
    <citation type="submission" date="2023-07" db="EMBL/GenBank/DDBJ databases">
        <authorList>
            <person name="Stuckert A."/>
        </authorList>
    </citation>
    <scope>NUCLEOTIDE SEQUENCE</scope>
</reference>
<dbReference type="SMART" id="SM00353">
    <property type="entry name" value="HLH"/>
    <property type="match status" value="1"/>
</dbReference>
<comment type="caution">
    <text evidence="5">The sequence shown here is derived from an EMBL/GenBank/DDBJ whole genome shotgun (WGS) entry which is preliminary data.</text>
</comment>
<sequence>DGNQGKHRVTKRGPALSYPMFTLVTSEDIAGSNSSAFQLVRCFLEISKLIETVWSMQICRFIENREKMMRHCPGDVPGGKVTLEHSSVFRHPPSLLTTNESRDKILSAVSLHRCGRQNREVKEEQQQLRKKINSRERKRMQDLNLAMDALREVIMPYSATHCQSSPGRKLSKIATLLLARNYILLLGSSLQELRRIIGDMSGPGPRLLLAGLPLFATPGSVFFSPSSGANGGEPHRSSKLHSLSLEEQHCSAFTVPGGSSLCACTVCRFTHFIPTSLNLKAIQLSK</sequence>
<evidence type="ECO:0000256" key="1">
    <source>
        <dbReference type="ARBA" id="ARBA00023015"/>
    </source>
</evidence>
<feature type="domain" description="BHLH" evidence="4">
    <location>
        <begin position="127"/>
        <end position="186"/>
    </location>
</feature>
<organism evidence="5 6">
    <name type="scientific">Ranitomeya imitator</name>
    <name type="common">mimic poison frog</name>
    <dbReference type="NCBI Taxonomy" id="111125"/>
    <lineage>
        <taxon>Eukaryota</taxon>
        <taxon>Metazoa</taxon>
        <taxon>Chordata</taxon>
        <taxon>Craniata</taxon>
        <taxon>Vertebrata</taxon>
        <taxon>Euteleostomi</taxon>
        <taxon>Amphibia</taxon>
        <taxon>Batrachia</taxon>
        <taxon>Anura</taxon>
        <taxon>Neobatrachia</taxon>
        <taxon>Hyloidea</taxon>
        <taxon>Dendrobatidae</taxon>
        <taxon>Dendrobatinae</taxon>
        <taxon>Ranitomeya</taxon>
    </lineage>
</organism>
<dbReference type="CDD" id="cd18942">
    <property type="entry name" value="bHLH_TS_OLIG1"/>
    <property type="match status" value="1"/>
</dbReference>
<dbReference type="PANTHER" id="PTHR19290:SF7">
    <property type="entry name" value="OLIGODENDROCYTE TRANSCRIPTION FACTOR 1"/>
    <property type="match status" value="1"/>
</dbReference>
<feature type="coiled-coil region" evidence="3">
    <location>
        <begin position="111"/>
        <end position="153"/>
    </location>
</feature>
<proteinExistence type="predicted"/>
<keyword evidence="3" id="KW-0175">Coiled coil</keyword>
<gene>
    <name evidence="5" type="ORF">RIMI_LOCUS11628211</name>
</gene>
<evidence type="ECO:0000313" key="6">
    <source>
        <dbReference type="Proteomes" id="UP001176940"/>
    </source>
</evidence>
<name>A0ABN9LPM8_9NEOB</name>
<evidence type="ECO:0000313" key="5">
    <source>
        <dbReference type="EMBL" id="CAJ0947271.1"/>
    </source>
</evidence>
<dbReference type="PANTHER" id="PTHR19290">
    <property type="entry name" value="BASIC HELIX-LOOP-HELIX PROTEIN NEUROGENIN-RELATED"/>
    <property type="match status" value="1"/>
</dbReference>
<keyword evidence="6" id="KW-1185">Reference proteome</keyword>
<dbReference type="InterPro" id="IPR011598">
    <property type="entry name" value="bHLH_dom"/>
</dbReference>
<protein>
    <recommendedName>
        <fullName evidence="4">BHLH domain-containing protein</fullName>
    </recommendedName>
</protein>
<dbReference type="Gene3D" id="4.10.280.10">
    <property type="entry name" value="Helix-loop-helix DNA-binding domain"/>
    <property type="match status" value="1"/>
</dbReference>
<evidence type="ECO:0000259" key="4">
    <source>
        <dbReference type="PROSITE" id="PS50888"/>
    </source>
</evidence>
<dbReference type="SUPFAM" id="SSF47459">
    <property type="entry name" value="HLH, helix-loop-helix DNA-binding domain"/>
    <property type="match status" value="1"/>
</dbReference>
<dbReference type="InterPro" id="IPR036638">
    <property type="entry name" value="HLH_DNA-bd_sf"/>
</dbReference>
<evidence type="ECO:0000256" key="2">
    <source>
        <dbReference type="ARBA" id="ARBA00023163"/>
    </source>
</evidence>
<dbReference type="InterPro" id="IPR050359">
    <property type="entry name" value="bHLH_transcription_factors"/>
</dbReference>
<keyword evidence="1" id="KW-0805">Transcription regulation</keyword>
<dbReference type="InterPro" id="IPR032657">
    <property type="entry name" value="Olig1_bHLH"/>
</dbReference>
<dbReference type="PROSITE" id="PS50888">
    <property type="entry name" value="BHLH"/>
    <property type="match status" value="1"/>
</dbReference>
<keyword evidence="2" id="KW-0804">Transcription</keyword>
<dbReference type="Pfam" id="PF00010">
    <property type="entry name" value="HLH"/>
    <property type="match status" value="1"/>
</dbReference>
<dbReference type="Proteomes" id="UP001176940">
    <property type="component" value="Unassembled WGS sequence"/>
</dbReference>